<keyword evidence="3" id="KW-0808">Transferase</keyword>
<evidence type="ECO:0000256" key="2">
    <source>
        <dbReference type="ARBA" id="ARBA00022576"/>
    </source>
</evidence>
<evidence type="ECO:0000256" key="1">
    <source>
        <dbReference type="ARBA" id="ARBA00001933"/>
    </source>
</evidence>
<keyword evidence="7" id="KW-1185">Reference proteome</keyword>
<accession>A0ABV7KIJ1</accession>
<sequence length="397" mass="44051">MNIRLAERMSQVKPSAIRELLMLGADPSIISFGGGYPDASLFPLDRLESVFRTAIAENGSDTLQYTVSSGSPKLREQVAARMTRGGVDCDAENVLILQGAQQGLDLVAKMLVDKGDVIITENPTFLGALIAFNPCEPRYATVRMDEDGMDMDDLERTLARNPGAKLLYTVPDFQNPTGVTLSLERRKRLVELANKFDFVILEDTPYREIRYQGEPLPPIKSFDTQGRVIYLGSFSKILAPSLRLGWAVASEEIIQQLGLLKLAADTQCSTLNMAAVSLFLDTYDIDEHIAALRQTYRRKKDLMLDTIRRAFPQDVAFTEPSGGLFTWLTFPEGFDTTRFMAEHALPEARVAYVPGATFFPLQQEANHARLSYSTQTDEAIVKGITALGRLLTARRSA</sequence>
<dbReference type="PANTHER" id="PTHR42790">
    <property type="entry name" value="AMINOTRANSFERASE"/>
    <property type="match status" value="1"/>
</dbReference>
<dbReference type="Gene3D" id="3.40.640.10">
    <property type="entry name" value="Type I PLP-dependent aspartate aminotransferase-like (Major domain)"/>
    <property type="match status" value="1"/>
</dbReference>
<name>A0ABV7KIJ1_9HYPH</name>
<gene>
    <name evidence="6" type="ORF">ACFOHJ_24240</name>
</gene>
<dbReference type="InterPro" id="IPR015421">
    <property type="entry name" value="PyrdxlP-dep_Trfase_major"/>
</dbReference>
<protein>
    <submittedName>
        <fullName evidence="6">PLP-dependent aminotransferase family protein</fullName>
    </submittedName>
</protein>
<comment type="cofactor">
    <cofactor evidence="1">
        <name>pyridoxal 5'-phosphate</name>
        <dbReference type="ChEBI" id="CHEBI:597326"/>
    </cofactor>
</comment>
<dbReference type="SUPFAM" id="SSF53383">
    <property type="entry name" value="PLP-dependent transferases"/>
    <property type="match status" value="1"/>
</dbReference>
<evidence type="ECO:0000313" key="6">
    <source>
        <dbReference type="EMBL" id="MFC3209338.1"/>
    </source>
</evidence>
<dbReference type="Proteomes" id="UP001595583">
    <property type="component" value="Unassembled WGS sequence"/>
</dbReference>
<dbReference type="GO" id="GO:0008483">
    <property type="term" value="F:transaminase activity"/>
    <property type="evidence" value="ECO:0007669"/>
    <property type="project" value="UniProtKB-KW"/>
</dbReference>
<comment type="caution">
    <text evidence="6">The sequence shown here is derived from an EMBL/GenBank/DDBJ whole genome shotgun (WGS) entry which is preliminary data.</text>
</comment>
<dbReference type="InterPro" id="IPR004839">
    <property type="entry name" value="Aminotransferase_I/II_large"/>
</dbReference>
<reference evidence="7" key="1">
    <citation type="journal article" date="2019" name="Int. J. Syst. Evol. Microbiol.">
        <title>The Global Catalogue of Microorganisms (GCM) 10K type strain sequencing project: providing services to taxonomists for standard genome sequencing and annotation.</title>
        <authorList>
            <consortium name="The Broad Institute Genomics Platform"/>
            <consortium name="The Broad Institute Genome Sequencing Center for Infectious Disease"/>
            <person name="Wu L."/>
            <person name="Ma J."/>
        </authorList>
    </citation>
    <scope>NUCLEOTIDE SEQUENCE [LARGE SCALE GENOMIC DNA]</scope>
    <source>
        <strain evidence="7">KCTC 52165</strain>
    </source>
</reference>
<evidence type="ECO:0000256" key="4">
    <source>
        <dbReference type="ARBA" id="ARBA00022898"/>
    </source>
</evidence>
<evidence type="ECO:0000256" key="3">
    <source>
        <dbReference type="ARBA" id="ARBA00022679"/>
    </source>
</evidence>
<dbReference type="CDD" id="cd00609">
    <property type="entry name" value="AAT_like"/>
    <property type="match status" value="1"/>
</dbReference>
<dbReference type="PANTHER" id="PTHR42790:SF19">
    <property type="entry name" value="KYNURENINE_ALPHA-AMINOADIPATE AMINOTRANSFERASE, MITOCHONDRIAL"/>
    <property type="match status" value="1"/>
</dbReference>
<organism evidence="6 7">
    <name type="scientific">Aquamicrobium soli</name>
    <dbReference type="NCBI Taxonomy" id="1811518"/>
    <lineage>
        <taxon>Bacteria</taxon>
        <taxon>Pseudomonadati</taxon>
        <taxon>Pseudomonadota</taxon>
        <taxon>Alphaproteobacteria</taxon>
        <taxon>Hyphomicrobiales</taxon>
        <taxon>Phyllobacteriaceae</taxon>
        <taxon>Aquamicrobium</taxon>
    </lineage>
</organism>
<dbReference type="Gene3D" id="3.90.1150.10">
    <property type="entry name" value="Aspartate Aminotransferase, domain 1"/>
    <property type="match status" value="1"/>
</dbReference>
<dbReference type="RefSeq" id="WP_378225620.1">
    <property type="nucleotide sequence ID" value="NZ_JBHRTK010000034.1"/>
</dbReference>
<dbReference type="InterPro" id="IPR015424">
    <property type="entry name" value="PyrdxlP-dep_Trfase"/>
</dbReference>
<dbReference type="InterPro" id="IPR015422">
    <property type="entry name" value="PyrdxlP-dep_Trfase_small"/>
</dbReference>
<feature type="domain" description="Aminotransferase class I/classII large" evidence="5">
    <location>
        <begin position="46"/>
        <end position="384"/>
    </location>
</feature>
<dbReference type="InterPro" id="IPR050859">
    <property type="entry name" value="Class-I_PLP-dep_aminotransf"/>
</dbReference>
<keyword evidence="2 6" id="KW-0032">Aminotransferase</keyword>
<dbReference type="EMBL" id="JBHRTK010000034">
    <property type="protein sequence ID" value="MFC3209338.1"/>
    <property type="molecule type" value="Genomic_DNA"/>
</dbReference>
<keyword evidence="4" id="KW-0663">Pyridoxal phosphate</keyword>
<evidence type="ECO:0000259" key="5">
    <source>
        <dbReference type="Pfam" id="PF00155"/>
    </source>
</evidence>
<dbReference type="Pfam" id="PF00155">
    <property type="entry name" value="Aminotran_1_2"/>
    <property type="match status" value="1"/>
</dbReference>
<proteinExistence type="predicted"/>
<evidence type="ECO:0000313" key="7">
    <source>
        <dbReference type="Proteomes" id="UP001595583"/>
    </source>
</evidence>